<dbReference type="PANTHER" id="PTHR14871">
    <property type="entry name" value="DYNEIN REGULATORY COMPLEX PROTEIN 9"/>
    <property type="match status" value="1"/>
</dbReference>
<keyword evidence="6" id="KW-0969">Cilium</keyword>
<keyword evidence="5" id="KW-0282">Flagellum</keyword>
<gene>
    <name evidence="11" type="ORF">g.7419</name>
    <name evidence="10" type="ORF">g.7420</name>
</gene>
<dbReference type="SMART" id="SM00015">
    <property type="entry name" value="IQ"/>
    <property type="match status" value="1"/>
</dbReference>
<evidence type="ECO:0000256" key="4">
    <source>
        <dbReference type="ARBA" id="ARBA00022490"/>
    </source>
</evidence>
<evidence type="ECO:0000256" key="1">
    <source>
        <dbReference type="ARBA" id="ARBA00004611"/>
    </source>
</evidence>
<sequence>MHSIGEILQLEHECKAEGTKLGVETLKYSTEVAALENRIKEVTLNSRDEINHKDIQLSMLQYKKHQEEMKRYCEERMAREHKQEMQQHISEMATKIQAWWRGTMVRRHLGPFKVDKKKKPKDKPKKKK</sequence>
<evidence type="ECO:0000313" key="11">
    <source>
        <dbReference type="EMBL" id="JAT31090.1"/>
    </source>
</evidence>
<dbReference type="InterPro" id="IPR000048">
    <property type="entry name" value="IQ_motif_EF-hand-BS"/>
</dbReference>
<comment type="similarity">
    <text evidence="2">Belongs to the DRC9 family.</text>
</comment>
<keyword evidence="8" id="KW-0966">Cell projection</keyword>
<keyword evidence="7" id="KW-0206">Cytoskeleton</keyword>
<dbReference type="Pfam" id="PF00612">
    <property type="entry name" value="IQ"/>
    <property type="match status" value="1"/>
</dbReference>
<dbReference type="GO" id="GO:0044782">
    <property type="term" value="P:cilium organization"/>
    <property type="evidence" value="ECO:0007669"/>
    <property type="project" value="TreeGrafter"/>
</dbReference>
<evidence type="ECO:0000256" key="2">
    <source>
        <dbReference type="ARBA" id="ARBA00008222"/>
    </source>
</evidence>
<evidence type="ECO:0000313" key="10">
    <source>
        <dbReference type="EMBL" id="JAT30911.1"/>
    </source>
</evidence>
<keyword evidence="4" id="KW-0963">Cytoplasm</keyword>
<dbReference type="CDD" id="cd23766">
    <property type="entry name" value="IQCG"/>
    <property type="match status" value="1"/>
</dbReference>
<dbReference type="PROSITE" id="PS50096">
    <property type="entry name" value="IQ"/>
    <property type="match status" value="1"/>
</dbReference>
<evidence type="ECO:0000256" key="6">
    <source>
        <dbReference type="ARBA" id="ARBA00023069"/>
    </source>
</evidence>
<dbReference type="GO" id="GO:0031514">
    <property type="term" value="C:motile cilium"/>
    <property type="evidence" value="ECO:0007669"/>
    <property type="project" value="TreeGrafter"/>
</dbReference>
<proteinExistence type="inferred from homology"/>
<dbReference type="EMBL" id="GEBQ01009066">
    <property type="protein sequence ID" value="JAT30911.1"/>
    <property type="molecule type" value="Transcribed_RNA"/>
</dbReference>
<dbReference type="GO" id="GO:0005737">
    <property type="term" value="C:cytoplasm"/>
    <property type="evidence" value="ECO:0007669"/>
    <property type="project" value="TreeGrafter"/>
</dbReference>
<protein>
    <recommendedName>
        <fullName evidence="3">Dynein regulatory complex protein 9</fullName>
    </recommendedName>
    <alternativeName>
        <fullName evidence="9">IQ domain-containing protein G</fullName>
    </alternativeName>
</protein>
<reference evidence="10" key="1">
    <citation type="submission" date="2015-11" db="EMBL/GenBank/DDBJ databases">
        <title>De novo transcriptome assembly of four potential Pierce s Disease insect vectors from Arizona vineyards.</title>
        <authorList>
            <person name="Tassone E.E."/>
        </authorList>
    </citation>
    <scope>NUCLEOTIDE SEQUENCE</scope>
</reference>
<organism evidence="10">
    <name type="scientific">Graphocephala atropunctata</name>
    <dbReference type="NCBI Taxonomy" id="36148"/>
    <lineage>
        <taxon>Eukaryota</taxon>
        <taxon>Metazoa</taxon>
        <taxon>Ecdysozoa</taxon>
        <taxon>Arthropoda</taxon>
        <taxon>Hexapoda</taxon>
        <taxon>Insecta</taxon>
        <taxon>Pterygota</taxon>
        <taxon>Neoptera</taxon>
        <taxon>Paraneoptera</taxon>
        <taxon>Hemiptera</taxon>
        <taxon>Auchenorrhyncha</taxon>
        <taxon>Membracoidea</taxon>
        <taxon>Cicadellidae</taxon>
        <taxon>Cicadellinae</taxon>
        <taxon>Cicadellini</taxon>
        <taxon>Graphocephala</taxon>
    </lineage>
</organism>
<dbReference type="PANTHER" id="PTHR14871:SF1">
    <property type="entry name" value="DYNEIN REGULATORY COMPLEX PROTEIN 9"/>
    <property type="match status" value="1"/>
</dbReference>
<dbReference type="EMBL" id="GEBQ01008887">
    <property type="protein sequence ID" value="JAT31090.1"/>
    <property type="molecule type" value="Transcribed_RNA"/>
</dbReference>
<evidence type="ECO:0000256" key="3">
    <source>
        <dbReference type="ARBA" id="ARBA00013738"/>
    </source>
</evidence>
<evidence type="ECO:0000256" key="8">
    <source>
        <dbReference type="ARBA" id="ARBA00023273"/>
    </source>
</evidence>
<evidence type="ECO:0000256" key="9">
    <source>
        <dbReference type="ARBA" id="ARBA00032183"/>
    </source>
</evidence>
<evidence type="ECO:0000256" key="5">
    <source>
        <dbReference type="ARBA" id="ARBA00022846"/>
    </source>
</evidence>
<dbReference type="InterPro" id="IPR042618">
    <property type="entry name" value="IQCG"/>
</dbReference>
<evidence type="ECO:0000256" key="7">
    <source>
        <dbReference type="ARBA" id="ARBA00023212"/>
    </source>
</evidence>
<comment type="subcellular location">
    <subcellularLocation>
        <location evidence="1">Cytoplasm</location>
        <location evidence="1">Cytoskeleton</location>
        <location evidence="1">Flagellum axoneme</location>
    </subcellularLocation>
</comment>
<name>A0A1B6M4Q8_9HEMI</name>
<dbReference type="AlphaFoldDB" id="A0A1B6M4Q8"/>
<accession>A0A1B6M4Q8</accession>